<protein>
    <submittedName>
        <fullName evidence="2">Uncharacterized protein</fullName>
    </submittedName>
</protein>
<dbReference type="AlphaFoldDB" id="A0A3M7S6A8"/>
<keyword evidence="1" id="KW-0732">Signal</keyword>
<organism evidence="2 3">
    <name type="scientific">Brachionus plicatilis</name>
    <name type="common">Marine rotifer</name>
    <name type="synonym">Brachionus muelleri</name>
    <dbReference type="NCBI Taxonomy" id="10195"/>
    <lineage>
        <taxon>Eukaryota</taxon>
        <taxon>Metazoa</taxon>
        <taxon>Spiralia</taxon>
        <taxon>Gnathifera</taxon>
        <taxon>Rotifera</taxon>
        <taxon>Eurotatoria</taxon>
        <taxon>Monogononta</taxon>
        <taxon>Pseudotrocha</taxon>
        <taxon>Ploima</taxon>
        <taxon>Brachionidae</taxon>
        <taxon>Brachionus</taxon>
    </lineage>
</organism>
<dbReference type="Proteomes" id="UP000276133">
    <property type="component" value="Unassembled WGS sequence"/>
</dbReference>
<feature type="signal peptide" evidence="1">
    <location>
        <begin position="1"/>
        <end position="18"/>
    </location>
</feature>
<keyword evidence="3" id="KW-1185">Reference proteome</keyword>
<dbReference type="EMBL" id="REGN01001980">
    <property type="protein sequence ID" value="RNA31148.1"/>
    <property type="molecule type" value="Genomic_DNA"/>
</dbReference>
<proteinExistence type="predicted"/>
<gene>
    <name evidence="2" type="ORF">BpHYR1_005292</name>
</gene>
<evidence type="ECO:0000313" key="3">
    <source>
        <dbReference type="Proteomes" id="UP000276133"/>
    </source>
</evidence>
<comment type="caution">
    <text evidence="2">The sequence shown here is derived from an EMBL/GenBank/DDBJ whole genome shotgun (WGS) entry which is preliminary data.</text>
</comment>
<sequence length="238" mass="27304">MNFFFIRIIILVHNKCTCITLVDNTCTETERLKCLVFDRNLSPLTNYELLNILCQIFALSDNKGVKFVFVWDGTKPDFAIIQEKEWLNFKSVPNYFIKSPIELILLPTSHVSFDRRAHATPSMRFAYASDQKLNLMKKERKKDSAYLFINLTNHLGLPIDNQQPFIYGRIEDFDGCIDGAIVNVSISDNLGGSLLIHAGSAIFATVMMCFLPKPTINYFSILRLINKSDFIRKCLLFL</sequence>
<evidence type="ECO:0000313" key="2">
    <source>
        <dbReference type="EMBL" id="RNA31148.1"/>
    </source>
</evidence>
<evidence type="ECO:0000256" key="1">
    <source>
        <dbReference type="SAM" id="SignalP"/>
    </source>
</evidence>
<feature type="chain" id="PRO_5018307556" evidence="1">
    <location>
        <begin position="19"/>
        <end position="238"/>
    </location>
</feature>
<accession>A0A3M7S6A8</accession>
<name>A0A3M7S6A8_BRAPC</name>
<dbReference type="OrthoDB" id="2186770at2759"/>
<reference evidence="2 3" key="1">
    <citation type="journal article" date="2018" name="Sci. Rep.">
        <title>Genomic signatures of local adaptation to the degree of environmental predictability in rotifers.</title>
        <authorList>
            <person name="Franch-Gras L."/>
            <person name="Hahn C."/>
            <person name="Garcia-Roger E.M."/>
            <person name="Carmona M.J."/>
            <person name="Serra M."/>
            <person name="Gomez A."/>
        </authorList>
    </citation>
    <scope>NUCLEOTIDE SEQUENCE [LARGE SCALE GENOMIC DNA]</scope>
    <source>
        <strain evidence="2">HYR1</strain>
    </source>
</reference>